<evidence type="ECO:0000313" key="2">
    <source>
        <dbReference type="EMBL" id="KAF5404233.1"/>
    </source>
</evidence>
<dbReference type="Pfam" id="PF14776">
    <property type="entry name" value="UNC-79"/>
    <property type="match status" value="1"/>
</dbReference>
<feature type="compositionally biased region" description="Low complexity" evidence="1">
    <location>
        <begin position="1044"/>
        <end position="1080"/>
    </location>
</feature>
<accession>A0A8J4TD78</accession>
<feature type="compositionally biased region" description="Basic and acidic residues" evidence="1">
    <location>
        <begin position="726"/>
        <end position="735"/>
    </location>
</feature>
<proteinExistence type="predicted"/>
<dbReference type="PANTHER" id="PTHR21696:SF2">
    <property type="entry name" value="PROTEIN UNC-79 HOMOLOG"/>
    <property type="match status" value="1"/>
</dbReference>
<keyword evidence="3" id="KW-1185">Reference proteome</keyword>
<feature type="compositionally biased region" description="Polar residues" evidence="1">
    <location>
        <begin position="663"/>
        <end position="683"/>
    </location>
</feature>
<feature type="region of interest" description="Disordered" evidence="1">
    <location>
        <begin position="635"/>
        <end position="769"/>
    </location>
</feature>
<name>A0A8J4TD78_9TREM</name>
<protein>
    <recommendedName>
        <fullName evidence="4">Protein unc-79 homolog</fullName>
    </recommendedName>
</protein>
<feature type="compositionally biased region" description="Low complexity" evidence="1">
    <location>
        <begin position="1439"/>
        <end position="1451"/>
    </location>
</feature>
<feature type="compositionally biased region" description="Basic and acidic residues" evidence="1">
    <location>
        <begin position="1759"/>
        <end position="1773"/>
    </location>
</feature>
<feature type="region of interest" description="Disordered" evidence="1">
    <location>
        <begin position="1044"/>
        <end position="1093"/>
    </location>
</feature>
<feature type="region of interest" description="Disordered" evidence="1">
    <location>
        <begin position="1563"/>
        <end position="1596"/>
    </location>
</feature>
<dbReference type="InterPro" id="IPR024855">
    <property type="entry name" value="UNC79"/>
</dbReference>
<comment type="caution">
    <text evidence="2">The sequence shown here is derived from an EMBL/GenBank/DDBJ whole genome shotgun (WGS) entry which is preliminary data.</text>
</comment>
<feature type="compositionally biased region" description="Low complexity" evidence="1">
    <location>
        <begin position="1469"/>
        <end position="1481"/>
    </location>
</feature>
<evidence type="ECO:0000313" key="3">
    <source>
        <dbReference type="Proteomes" id="UP000748531"/>
    </source>
</evidence>
<feature type="compositionally biased region" description="Polar residues" evidence="1">
    <location>
        <begin position="1083"/>
        <end position="1093"/>
    </location>
</feature>
<feature type="region of interest" description="Disordered" evidence="1">
    <location>
        <begin position="1751"/>
        <end position="1777"/>
    </location>
</feature>
<feature type="region of interest" description="Disordered" evidence="1">
    <location>
        <begin position="1439"/>
        <end position="1501"/>
    </location>
</feature>
<feature type="compositionally biased region" description="Basic and acidic residues" evidence="1">
    <location>
        <begin position="1586"/>
        <end position="1596"/>
    </location>
</feature>
<reference evidence="2" key="1">
    <citation type="submission" date="2019-05" db="EMBL/GenBank/DDBJ databases">
        <title>Annotation for the trematode Paragonimus heterotremus.</title>
        <authorList>
            <person name="Choi Y.-J."/>
        </authorList>
    </citation>
    <scope>NUCLEOTIDE SEQUENCE</scope>
    <source>
        <strain evidence="2">LC</strain>
    </source>
</reference>
<feature type="compositionally biased region" description="Basic and acidic residues" evidence="1">
    <location>
        <begin position="635"/>
        <end position="653"/>
    </location>
</feature>
<dbReference type="OrthoDB" id="6286873at2759"/>
<feature type="compositionally biased region" description="Polar residues" evidence="1">
    <location>
        <begin position="1487"/>
        <end position="1496"/>
    </location>
</feature>
<feature type="region of interest" description="Disordered" evidence="1">
    <location>
        <begin position="1860"/>
        <end position="1879"/>
    </location>
</feature>
<dbReference type="EMBL" id="LUCH01000827">
    <property type="protein sequence ID" value="KAF5404233.1"/>
    <property type="molecule type" value="Genomic_DNA"/>
</dbReference>
<evidence type="ECO:0000256" key="1">
    <source>
        <dbReference type="SAM" id="MobiDB-lite"/>
    </source>
</evidence>
<evidence type="ECO:0008006" key="4">
    <source>
        <dbReference type="Google" id="ProtNLM"/>
    </source>
</evidence>
<gene>
    <name evidence="2" type="ORF">PHET_01932</name>
</gene>
<feature type="compositionally biased region" description="Basic residues" evidence="1">
    <location>
        <begin position="705"/>
        <end position="725"/>
    </location>
</feature>
<organism evidence="2 3">
    <name type="scientific">Paragonimus heterotremus</name>
    <dbReference type="NCBI Taxonomy" id="100268"/>
    <lineage>
        <taxon>Eukaryota</taxon>
        <taxon>Metazoa</taxon>
        <taxon>Spiralia</taxon>
        <taxon>Lophotrochozoa</taxon>
        <taxon>Platyhelminthes</taxon>
        <taxon>Trematoda</taxon>
        <taxon>Digenea</taxon>
        <taxon>Plagiorchiida</taxon>
        <taxon>Troglotremata</taxon>
        <taxon>Troglotrematidae</taxon>
        <taxon>Paragonimus</taxon>
    </lineage>
</organism>
<dbReference type="Proteomes" id="UP000748531">
    <property type="component" value="Unassembled WGS sequence"/>
</dbReference>
<sequence>MYFVTCNCQSFAKEIQELQLERFESRLKDNEWRLQYLPQLPYGELYICILNISENIQKLANQTDAKDDQESYAIDSIPAILTLIFQHVEKIEYHVWILESFLSKKKELHKDLLMIVAYGPTEARLPAVCLLFHYWPEMYPASFYQNQTLQPLHYVWEPWKPLTCDRTDCPNKAGKALAMKMTVNPRIAAQHGGKPPPFYVCLDCADALNRRDFDQLVDILLPSKQISLTCESKTCRSKNNQACVTCWSTGCTFLTGNRAIRFCDACHTLRHSYGQTGREGEKLNESKSMSNTLSATLGTKSHGQHIFQMQLPDVWDMALDLQSSMVEAIVSLSRETMPRWRQVLLGGGNTGTDGLEENAPRAVAGLTCTGANPPGGPSAGGGDMIMLGVTSQSAANTLSLVGGPASGLVGPPGVGTGVLGVSAGNLSLSACQPHAEFGSAQSASGLTIRGIAGVPMTGVNANTEVGELSLVGRYSDEDHKVVAIYGALLVGEKCRPRECLNVTWDFVMPYWLESIRTEVPRTDYFELEILLRKIFDATAGPFPFLPQKVYHFVVERFINTPVAVQDQALAWLEILTSVEVPIPMKELLTMFRNGVESFQTELLAPEKCNFGEDSDSVNLIGPARSASAFRRCEKTLESPEKRKRSPQDREHVNELPNAAIQPDITNTEHTGKQAKSQVINSPAQTDEEEQTPDETKGLLSGKTHTSSKRSRKHVLRKRIGTRNKSRPTEVVEDAIKSSVVVPERRPQSQPARSTVKSRREPARHRRRKSVSREYRITDCLAQMLNIAFRQLKIHDPLGHAGYTQETPQLLLSLLGDMLQLYWRHHDEFPQNGSRDLQCAGLETCIFPSPKNQPQVPLNSKDAASSQRTECLNCLDMLTWLNYVDLICQHFAPLRPSLKTTVEFTAEALTKAAEFPVYRSWREPEFVQPSVNNEELTSSEATQLPNPSELSSMPPVVRVVYLLVRFLQNELSCSVQKYKDVPSPDVDGEPLMSTSKETLSCKDPIVLQCVLECLIYLCHIGDCLLNALVRAEKGMPSVAPGTATGTAGATITGPGTSTTTLTSSGMSGQWGSSVSTSSKGSAWPKSSPTGVGSQNPGGTGYGFCSASPKTQANFVHYLVHSHLIPSLWGLLRSELSHLASWIVPLLLHCILFPGGSKVFWNLIETDFGHVDWRVRFDAIERVTVLLRELDHQVLGRGFSGAAGTKITSILSGGSMASASGVNLFGRSAVSNVVTARSRLGVVGRSAPGKTGAGLGRSHAVLAASAEGKPVATNENPLIHTALAHAFCSLIGSLNDANPTIAQYAATQLASLNNTALMCGIQCLEFQFDTVAADRCLILQSMHQLSCTLSDRQVFTWDFFVNRFGLLALQAQMSASGVQDMDTVTDLNGYHKNSQHFQIQFERACFVDSKSSGLPSIRQSSKVHNLPNRLFAITSGSHSQASSAPAMSASSQSETVHSKHRRISSSKQPNTGSIESSGIGETGAENETPVRSPTPQFHSSRRSRMSMASFSGLFPAVLTGGEFLDGSNKFLCNIRNALDQESQERDTLHQWVRLLLKFMANVRFDSRPDDGTNNGPVGNPSGGRHHSHETSKDELRDRKALSKSQRHLAFLLGYSDGVFTMPPYKMRNSTVFHSFLAHVGSVLDRNFSMGTYILHQTLVVLQFCASPQRYATDSQPPTFTLRLLEPHVRWYWLQTLLVILYKYEYNVPGGNSSTGGGGPAGGISTSYTTGSINHATSGPLGCSGGIGVGGSSASHVRLRKHSSEPRLLDPDEPHRTPAGASVSAALIGQTGPGSNLGPTGGAGGSGVGIAASTMFAPGHHHFTGPTSTANLPSGGTRGLVEYLIQIVLNTLDAHVHVCREQLDEEPFEPPSPPLRLRGQFT</sequence>
<dbReference type="PANTHER" id="PTHR21696">
    <property type="entry name" value="PROTEIN UNC-79 HOMOLOG"/>
    <property type="match status" value="1"/>
</dbReference>